<dbReference type="InterPro" id="IPR036302">
    <property type="entry name" value="Pyosin/cloacin_T_dom_sf"/>
</dbReference>
<keyword evidence="5" id="KW-0378">Hydrolase</keyword>
<keyword evidence="2" id="KW-0929">Antimicrobial</keyword>
<evidence type="ECO:0000259" key="8">
    <source>
        <dbReference type="Pfam" id="PF06958"/>
    </source>
</evidence>
<dbReference type="SUPFAM" id="SSF69369">
    <property type="entry name" value="Cloacin translocation domain"/>
    <property type="match status" value="1"/>
</dbReference>
<dbReference type="GO" id="GO:0004519">
    <property type="term" value="F:endonuclease activity"/>
    <property type="evidence" value="ECO:0007669"/>
    <property type="project" value="UniProtKB-KW"/>
</dbReference>
<evidence type="ECO:0000256" key="3">
    <source>
        <dbReference type="ARBA" id="ARBA00022722"/>
    </source>
</evidence>
<dbReference type="GO" id="GO:0016787">
    <property type="term" value="F:hydrolase activity"/>
    <property type="evidence" value="ECO:0007669"/>
    <property type="project" value="UniProtKB-KW"/>
</dbReference>
<keyword evidence="3" id="KW-0540">Nuclease</keyword>
<evidence type="ECO:0000313" key="9">
    <source>
        <dbReference type="EMBL" id="ASA54632.1"/>
    </source>
</evidence>
<evidence type="ECO:0000313" key="10">
    <source>
        <dbReference type="Proteomes" id="UP000196708"/>
    </source>
</evidence>
<dbReference type="OrthoDB" id="5815268at2"/>
<dbReference type="RefSeq" id="WP_088133149.1">
    <property type="nucleotide sequence ID" value="NZ_CP018835.1"/>
</dbReference>
<dbReference type="InterPro" id="IPR003615">
    <property type="entry name" value="HNH_nuc"/>
</dbReference>
<sequence length="521" mass="58097">MNDQITQIYHLMSYEFAQVEGDFSSLRESAIKSVMPEGMRFADFLEQLRSGHQVLLTDVPSIPLLIRDKDEWGNSYWRVNPEAEPQLDGLAYKAYTARVALVNHGIGSSYSGSVNASVSTEPYVEREPLKLSLQERLSRQRQERLQALDKIPLSSSAWQNAFNQPPAKPTRFAKSALVPRGTCDIGTQRESLSVLGDYAAYTIAVGQGIRAASEQAFLTRVGGAALAELPGLTMTIIGRAGMLAAFVPNKLADSTLYSAADMLNKDRVETNIRLGFNMAGRIYGYHVNGAMIPKREVKRVGERFVVALEPDVTIEWVPISGDFGGKPILINPIPEMEKFDIWIHPQAEQGQEFDNTYITPIVDADLQDYILTFPAETGLPPLYVVYKESARNESGVVTGYGEDITGLWLEAAGKELGVPVPSQIADQLRGREFSSFDGFRKAFWTEVSKDPELRVQFSPQNQARIEIGKAPKVRSRDKVGKRNSFELHHIEEIQHGGKVYDMDNLRVNSPKNHINIHRKSN</sequence>
<evidence type="ECO:0000256" key="2">
    <source>
        <dbReference type="ARBA" id="ARBA00022529"/>
    </source>
</evidence>
<keyword evidence="6" id="KW-0044">Antibiotic</keyword>
<dbReference type="Gene3D" id="3.90.540.10">
    <property type="entry name" value="Colicin/pyocin, DNase domain"/>
    <property type="match status" value="1"/>
</dbReference>
<gene>
    <name evidence="9" type="ORF">BSQ33_02035</name>
</gene>
<reference evidence="9 10" key="1">
    <citation type="submission" date="2016-12" db="EMBL/GenBank/DDBJ databases">
        <authorList>
            <person name="Song W.-J."/>
            <person name="Kurnit D.M."/>
        </authorList>
    </citation>
    <scope>NUCLEOTIDE SEQUENCE [LARGE SCALE GENOMIC DNA]</scope>
    <source>
        <strain evidence="9 10">ATCC 43942</strain>
    </source>
</reference>
<dbReference type="Pfam" id="PF06958">
    <property type="entry name" value="Pyocin_S"/>
    <property type="match status" value="1"/>
</dbReference>
<evidence type="ECO:0000256" key="5">
    <source>
        <dbReference type="ARBA" id="ARBA00022801"/>
    </source>
</evidence>
<proteinExistence type="inferred from homology"/>
<comment type="similarity">
    <text evidence="1">Belongs to the colicin/pyosin nuclease family.</text>
</comment>
<dbReference type="InterPro" id="IPR037146">
    <property type="entry name" value="Colicin/pyocin_DNase_dom_sf"/>
</dbReference>
<dbReference type="GO" id="GO:0042742">
    <property type="term" value="P:defense response to bacterium"/>
    <property type="evidence" value="ECO:0007669"/>
    <property type="project" value="UniProtKB-KW"/>
</dbReference>
<dbReference type="Pfam" id="PF21431">
    <property type="entry name" value="Col-Pyo_DNase"/>
    <property type="match status" value="1"/>
</dbReference>
<dbReference type="SUPFAM" id="SSF54060">
    <property type="entry name" value="His-Me finger endonucleases"/>
    <property type="match status" value="1"/>
</dbReference>
<dbReference type="AlphaFoldDB" id="A0A1Z2SBS8"/>
<evidence type="ECO:0000256" key="4">
    <source>
        <dbReference type="ARBA" id="ARBA00022759"/>
    </source>
</evidence>
<keyword evidence="7" id="KW-0078">Bacteriocin</keyword>
<evidence type="ECO:0000256" key="7">
    <source>
        <dbReference type="ARBA" id="ARBA00023048"/>
    </source>
</evidence>
<dbReference type="InterPro" id="IPR016128">
    <property type="entry name" value="Pyosin/cloacin_T_dom"/>
</dbReference>
<dbReference type="CDD" id="cd00085">
    <property type="entry name" value="HNHc"/>
    <property type="match status" value="1"/>
</dbReference>
<accession>A0A1Z2SBS8</accession>
<dbReference type="GO" id="GO:0031640">
    <property type="term" value="P:killing of cells of another organism"/>
    <property type="evidence" value="ECO:0007669"/>
    <property type="project" value="UniProtKB-KW"/>
</dbReference>
<dbReference type="EMBL" id="CP018835">
    <property type="protein sequence ID" value="ASA54632.1"/>
    <property type="molecule type" value="Genomic_DNA"/>
</dbReference>
<dbReference type="InterPro" id="IPR044925">
    <property type="entry name" value="His-Me_finger_sf"/>
</dbReference>
<protein>
    <recommendedName>
        <fullName evidence="8">Pyosin/cloacin translocation domain-containing protein</fullName>
    </recommendedName>
</protein>
<keyword evidence="4" id="KW-0255">Endonuclease</keyword>
<evidence type="ECO:0000256" key="1">
    <source>
        <dbReference type="ARBA" id="ARBA00006811"/>
    </source>
</evidence>
<dbReference type="Proteomes" id="UP000196708">
    <property type="component" value="Chromosome 1"/>
</dbReference>
<dbReference type="KEGG" id="vga:BSQ33_02035"/>
<name>A0A1Z2SBS8_VIBGA</name>
<feature type="domain" description="Pyosin/cloacin translocation" evidence="8">
    <location>
        <begin position="264"/>
        <end position="385"/>
    </location>
</feature>
<organism evidence="9 10">
    <name type="scientific">Vibrio gazogenes</name>
    <dbReference type="NCBI Taxonomy" id="687"/>
    <lineage>
        <taxon>Bacteria</taxon>
        <taxon>Pseudomonadati</taxon>
        <taxon>Pseudomonadota</taxon>
        <taxon>Gammaproteobacteria</taxon>
        <taxon>Vibrionales</taxon>
        <taxon>Vibrionaceae</taxon>
        <taxon>Vibrio</taxon>
    </lineage>
</organism>
<evidence type="ECO:0000256" key="6">
    <source>
        <dbReference type="ARBA" id="ARBA00023022"/>
    </source>
</evidence>